<reference evidence="2" key="1">
    <citation type="submission" date="2016-10" db="EMBL/GenBank/DDBJ databases">
        <authorList>
            <person name="Varghese N."/>
            <person name="Submissions S."/>
        </authorList>
    </citation>
    <scope>NUCLEOTIDE SEQUENCE [LARGE SCALE GENOMIC DNA]</scope>
    <source>
        <strain evidence="2">DSM 21789</strain>
    </source>
</reference>
<evidence type="ECO:0000313" key="2">
    <source>
        <dbReference type="Proteomes" id="UP000199604"/>
    </source>
</evidence>
<proteinExistence type="predicted"/>
<dbReference type="InterPro" id="IPR024079">
    <property type="entry name" value="MetalloPept_cat_dom_sf"/>
</dbReference>
<dbReference type="CDD" id="cd20170">
    <property type="entry name" value="Peptidase_M90-like"/>
    <property type="match status" value="1"/>
</dbReference>
<dbReference type="STRING" id="498292.SAMN05660845_0479"/>
<dbReference type="GO" id="GO:0008237">
    <property type="term" value="F:metallopeptidase activity"/>
    <property type="evidence" value="ECO:0007669"/>
    <property type="project" value="InterPro"/>
</dbReference>
<organism evidence="1 2">
    <name type="scientific">Flavobacterium swingsii</name>
    <dbReference type="NCBI Taxonomy" id="498292"/>
    <lineage>
        <taxon>Bacteria</taxon>
        <taxon>Pseudomonadati</taxon>
        <taxon>Bacteroidota</taxon>
        <taxon>Flavobacteriia</taxon>
        <taxon>Flavobacteriales</taxon>
        <taxon>Flavobacteriaceae</taxon>
        <taxon>Flavobacterium</taxon>
    </lineage>
</organism>
<dbReference type="SUPFAM" id="SSF55486">
    <property type="entry name" value="Metalloproteases ('zincins'), catalytic domain"/>
    <property type="match status" value="1"/>
</dbReference>
<protein>
    <recommendedName>
        <fullName evidence="3">Zinc-dependent peptidase</fullName>
    </recommendedName>
</protein>
<evidence type="ECO:0000313" key="1">
    <source>
        <dbReference type="EMBL" id="SFA77558.1"/>
    </source>
</evidence>
<dbReference type="PANTHER" id="PTHR30164">
    <property type="entry name" value="MTFA PEPTIDASE"/>
    <property type="match status" value="1"/>
</dbReference>
<dbReference type="Gene3D" id="3.40.390.10">
    <property type="entry name" value="Collagenase (Catalytic Domain)"/>
    <property type="match status" value="1"/>
</dbReference>
<dbReference type="InterPro" id="IPR042252">
    <property type="entry name" value="MtfA_N"/>
</dbReference>
<dbReference type="OrthoDB" id="9786424at2"/>
<dbReference type="PANTHER" id="PTHR30164:SF2">
    <property type="entry name" value="PROTEIN MTFA"/>
    <property type="match status" value="1"/>
</dbReference>
<dbReference type="Proteomes" id="UP000199604">
    <property type="component" value="Unassembled WGS sequence"/>
</dbReference>
<dbReference type="RefSeq" id="WP_091473537.1">
    <property type="nucleotide sequence ID" value="NZ_FOJT01000001.1"/>
</dbReference>
<gene>
    <name evidence="1" type="ORF">SAMN05660845_0479</name>
</gene>
<dbReference type="AlphaFoldDB" id="A0A1I0VMU8"/>
<dbReference type="GO" id="GO:0005829">
    <property type="term" value="C:cytosol"/>
    <property type="evidence" value="ECO:0007669"/>
    <property type="project" value="TreeGrafter"/>
</dbReference>
<dbReference type="Pfam" id="PF06167">
    <property type="entry name" value="Peptidase_M90"/>
    <property type="match status" value="1"/>
</dbReference>
<name>A0A1I0VMU8_9FLAO</name>
<dbReference type="Gene3D" id="1.10.472.150">
    <property type="entry name" value="Glucose-regulated metallo-peptidase M90, N-terminal domain"/>
    <property type="match status" value="1"/>
</dbReference>
<evidence type="ECO:0008006" key="3">
    <source>
        <dbReference type="Google" id="ProtNLM"/>
    </source>
</evidence>
<dbReference type="EMBL" id="FOJT01000001">
    <property type="protein sequence ID" value="SFA77558.1"/>
    <property type="molecule type" value="Genomic_DNA"/>
</dbReference>
<keyword evidence="2" id="KW-1185">Reference proteome</keyword>
<dbReference type="GO" id="GO:0004177">
    <property type="term" value="F:aminopeptidase activity"/>
    <property type="evidence" value="ECO:0007669"/>
    <property type="project" value="TreeGrafter"/>
</dbReference>
<dbReference type="InterPro" id="IPR010384">
    <property type="entry name" value="MtfA_fam"/>
</dbReference>
<sequence>MIIILLILFTPAVALFIAFIYTVAEDNYGLLFNKPFYVHFYPNVKSLSANQFYILKKQFNYYNTLPDNKKKYFEHRVATFIKKYKFIGNEGFVITDEVRILIASTSVMLTFGMRNYLYSNIDKIIVYPKEYYSTIGEVYHKGEFNPRMRAIVFSWHDFKEGFEITNDNLNLGIHEFAHVLHFHGLKSDDASAVIFSRMYNQIQKEVNHPVNREKLINSEYFRIYAYTNQFEFLAVILEYYFESPDLFEQEFPQLYSNVGKMLNNKH</sequence>
<accession>A0A1I0VMU8</accession>